<reference evidence="1" key="1">
    <citation type="submission" date="2021-10" db="EMBL/GenBank/DDBJ databases">
        <authorList>
            <person name="Criscuolo A."/>
        </authorList>
    </citation>
    <scope>NUCLEOTIDE SEQUENCE</scope>
    <source>
        <strain evidence="1">CIP111885</strain>
    </source>
</reference>
<evidence type="ECO:0000313" key="2">
    <source>
        <dbReference type="Proteomes" id="UP000789845"/>
    </source>
</evidence>
<dbReference type="EMBL" id="CAKJTG010000008">
    <property type="protein sequence ID" value="CAG9608018.1"/>
    <property type="molecule type" value="Genomic_DNA"/>
</dbReference>
<name>A0A9C7G9E4_9BACI</name>
<accession>A0A9C7G9E4</accession>
<keyword evidence="2" id="KW-1185">Reference proteome</keyword>
<sequence length="190" mass="22410">MEVTVELIDKVVFYKGRVWTIYSTSGDGIFAYQGLKPFSSFNYNEDSRRYSTFRKNIVFIKKDEITILTGDDIQTAVKKENAQLKKELTRKKAIDFYVYLTGHTKAFVSKHIQERHNGFEFSPGVIRYDLWKTSRGERSFLILSHNIEGNSQHAYFDFITFETDDVETDRSWEEVKQEIIDNFKEWNGIQ</sequence>
<dbReference type="Proteomes" id="UP000789845">
    <property type="component" value="Unassembled WGS sequence"/>
</dbReference>
<comment type="caution">
    <text evidence="1">The sequence shown here is derived from an EMBL/GenBank/DDBJ whole genome shotgun (WGS) entry which is preliminary data.</text>
</comment>
<organism evidence="1 2">
    <name type="scientific">Pseudoneobacillus rhizosphaerae</name>
    <dbReference type="NCBI Taxonomy" id="2880968"/>
    <lineage>
        <taxon>Bacteria</taxon>
        <taxon>Bacillati</taxon>
        <taxon>Bacillota</taxon>
        <taxon>Bacilli</taxon>
        <taxon>Bacillales</taxon>
        <taxon>Bacillaceae</taxon>
        <taxon>Pseudoneobacillus</taxon>
    </lineage>
</organism>
<gene>
    <name evidence="1" type="ORF">NEOCIP111885_01710</name>
</gene>
<dbReference type="RefSeq" id="WP_230496271.1">
    <property type="nucleotide sequence ID" value="NZ_CAKJTG010000008.1"/>
</dbReference>
<evidence type="ECO:0000313" key="1">
    <source>
        <dbReference type="EMBL" id="CAG9608018.1"/>
    </source>
</evidence>
<dbReference type="AlphaFoldDB" id="A0A9C7G9E4"/>
<proteinExistence type="predicted"/>
<protein>
    <submittedName>
        <fullName evidence="1">Uncharacterized protein</fullName>
    </submittedName>
</protein>